<protein>
    <submittedName>
        <fullName evidence="5">FadR family transcriptional regulator</fullName>
    </submittedName>
</protein>
<accession>A0ABS8CN26</accession>
<dbReference type="SUPFAM" id="SSF48008">
    <property type="entry name" value="GntR ligand-binding domain-like"/>
    <property type="match status" value="1"/>
</dbReference>
<dbReference type="PROSITE" id="PS50949">
    <property type="entry name" value="HTH_GNTR"/>
    <property type="match status" value="1"/>
</dbReference>
<sequence>MTSGHDHHDDSGAEAVPVAPARKMRRIKLSDQVAEELRRWIARDHLGPKDRLPPEKVLMQHFGCSKGTIREALKALEVEGLLVMQSGANGGPEIQATTTETVIQQMRQYFHFQQLDFKDVYELRKKLEVMLAENVTGRLSEDQFRRLQANVESCSQAIRDDDRETGRVVEVQFHDILAEACDNPILDLMCRFLNVMVRDLVLRRTDSLREHSAFGQQNIDAHIELLDAFRREDRSAARAAMASHMHCAECSMKDLDATFHLDLLSRQ</sequence>
<evidence type="ECO:0000256" key="1">
    <source>
        <dbReference type="ARBA" id="ARBA00023015"/>
    </source>
</evidence>
<keyword evidence="2" id="KW-0238">DNA-binding</keyword>
<evidence type="ECO:0000259" key="4">
    <source>
        <dbReference type="PROSITE" id="PS50949"/>
    </source>
</evidence>
<evidence type="ECO:0000313" key="6">
    <source>
        <dbReference type="Proteomes" id="UP001198571"/>
    </source>
</evidence>
<dbReference type="CDD" id="cd07377">
    <property type="entry name" value="WHTH_GntR"/>
    <property type="match status" value="1"/>
</dbReference>
<dbReference type="PRINTS" id="PR00035">
    <property type="entry name" value="HTHGNTR"/>
</dbReference>
<dbReference type="SMART" id="SM00895">
    <property type="entry name" value="FCD"/>
    <property type="match status" value="1"/>
</dbReference>
<dbReference type="PANTHER" id="PTHR43537:SF5">
    <property type="entry name" value="UXU OPERON TRANSCRIPTIONAL REGULATOR"/>
    <property type="match status" value="1"/>
</dbReference>
<evidence type="ECO:0000256" key="2">
    <source>
        <dbReference type="ARBA" id="ARBA00023125"/>
    </source>
</evidence>
<dbReference type="InterPro" id="IPR036390">
    <property type="entry name" value="WH_DNA-bd_sf"/>
</dbReference>
<dbReference type="InterPro" id="IPR011711">
    <property type="entry name" value="GntR_C"/>
</dbReference>
<dbReference type="RefSeq" id="WP_226936026.1">
    <property type="nucleotide sequence ID" value="NZ_JACDXX010000010.1"/>
</dbReference>
<dbReference type="InterPro" id="IPR000524">
    <property type="entry name" value="Tscrpt_reg_HTH_GntR"/>
</dbReference>
<dbReference type="PANTHER" id="PTHR43537">
    <property type="entry name" value="TRANSCRIPTIONAL REGULATOR, GNTR FAMILY"/>
    <property type="match status" value="1"/>
</dbReference>
<dbReference type="Gene3D" id="1.10.10.10">
    <property type="entry name" value="Winged helix-like DNA-binding domain superfamily/Winged helix DNA-binding domain"/>
    <property type="match status" value="1"/>
</dbReference>
<evidence type="ECO:0000256" key="3">
    <source>
        <dbReference type="ARBA" id="ARBA00023163"/>
    </source>
</evidence>
<gene>
    <name evidence="5" type="ORF">H0485_12460</name>
</gene>
<dbReference type="Pfam" id="PF00392">
    <property type="entry name" value="GntR"/>
    <property type="match status" value="1"/>
</dbReference>
<evidence type="ECO:0000313" key="5">
    <source>
        <dbReference type="EMBL" id="MCB5410807.1"/>
    </source>
</evidence>
<dbReference type="InterPro" id="IPR008920">
    <property type="entry name" value="TF_FadR/GntR_C"/>
</dbReference>
<dbReference type="Pfam" id="PF07729">
    <property type="entry name" value="FCD"/>
    <property type="match status" value="1"/>
</dbReference>
<dbReference type="InterPro" id="IPR036388">
    <property type="entry name" value="WH-like_DNA-bd_sf"/>
</dbReference>
<dbReference type="SMART" id="SM00345">
    <property type="entry name" value="HTH_GNTR"/>
    <property type="match status" value="1"/>
</dbReference>
<dbReference type="SUPFAM" id="SSF46785">
    <property type="entry name" value="Winged helix' DNA-binding domain"/>
    <property type="match status" value="1"/>
</dbReference>
<name>A0ABS8CN26_9RHOB</name>
<organism evidence="5 6">
    <name type="scientific">Pseudogemmobacter faecipullorum</name>
    <dbReference type="NCBI Taxonomy" id="2755041"/>
    <lineage>
        <taxon>Bacteria</taxon>
        <taxon>Pseudomonadati</taxon>
        <taxon>Pseudomonadota</taxon>
        <taxon>Alphaproteobacteria</taxon>
        <taxon>Rhodobacterales</taxon>
        <taxon>Paracoccaceae</taxon>
        <taxon>Pseudogemmobacter</taxon>
    </lineage>
</organism>
<proteinExistence type="predicted"/>
<keyword evidence="3" id="KW-0804">Transcription</keyword>
<dbReference type="Proteomes" id="UP001198571">
    <property type="component" value="Unassembled WGS sequence"/>
</dbReference>
<reference evidence="5 6" key="1">
    <citation type="submission" date="2020-07" db="EMBL/GenBank/DDBJ databases">
        <title>Pseudogemmobacter sp. nov., isolated from poultry manure in Taiwan.</title>
        <authorList>
            <person name="Lin S.-Y."/>
            <person name="Tang Y.-S."/>
            <person name="Young C.-C."/>
        </authorList>
    </citation>
    <scope>NUCLEOTIDE SEQUENCE [LARGE SCALE GENOMIC DNA]</scope>
    <source>
        <strain evidence="5 6">CC-YST710</strain>
    </source>
</reference>
<comment type="caution">
    <text evidence="5">The sequence shown here is derived from an EMBL/GenBank/DDBJ whole genome shotgun (WGS) entry which is preliminary data.</text>
</comment>
<keyword evidence="1" id="KW-0805">Transcription regulation</keyword>
<dbReference type="Gene3D" id="1.20.120.530">
    <property type="entry name" value="GntR ligand-binding domain-like"/>
    <property type="match status" value="1"/>
</dbReference>
<dbReference type="EMBL" id="JACDXX010000010">
    <property type="protein sequence ID" value="MCB5410807.1"/>
    <property type="molecule type" value="Genomic_DNA"/>
</dbReference>
<feature type="domain" description="HTH gntR-type" evidence="4">
    <location>
        <begin position="27"/>
        <end position="97"/>
    </location>
</feature>
<keyword evidence="6" id="KW-1185">Reference proteome</keyword>